<evidence type="ECO:0000256" key="1">
    <source>
        <dbReference type="ARBA" id="ARBA00001350"/>
    </source>
</evidence>
<evidence type="ECO:0000256" key="8">
    <source>
        <dbReference type="ARBA" id="ARBA00032658"/>
    </source>
</evidence>
<dbReference type="EC" id="3.4.24.85" evidence="3"/>
<dbReference type="InterPro" id="IPR001193">
    <property type="entry name" value="MBTPS2"/>
</dbReference>
<comment type="caution">
    <text evidence="12">The sequence shown here is derived from an EMBL/GenBank/DDBJ whole genome shotgun (WGS) entry which is preliminary data.</text>
</comment>
<gene>
    <name evidence="12" type="ORF">PLOB_00032326</name>
</gene>
<evidence type="ECO:0000256" key="6">
    <source>
        <dbReference type="ARBA" id="ARBA00022989"/>
    </source>
</evidence>
<feature type="transmembrane region" description="Helical" evidence="10">
    <location>
        <begin position="151"/>
        <end position="170"/>
    </location>
</feature>
<evidence type="ECO:0000256" key="3">
    <source>
        <dbReference type="ARBA" id="ARBA00012347"/>
    </source>
</evidence>
<feature type="domain" description="Peptidase M50" evidence="11">
    <location>
        <begin position="124"/>
        <end position="451"/>
    </location>
</feature>
<dbReference type="EMBL" id="CALNXK010000042">
    <property type="protein sequence ID" value="CAH3126323.1"/>
    <property type="molecule type" value="Genomic_DNA"/>
</dbReference>
<evidence type="ECO:0000256" key="4">
    <source>
        <dbReference type="ARBA" id="ARBA00014400"/>
    </source>
</evidence>
<feature type="transmembrane region" description="Helical" evidence="10">
    <location>
        <begin position="122"/>
        <end position="139"/>
    </location>
</feature>
<evidence type="ECO:0000259" key="11">
    <source>
        <dbReference type="Pfam" id="PF02163"/>
    </source>
</evidence>
<protein>
    <recommendedName>
        <fullName evidence="4">Membrane-bound transcription factor site-2 protease</fullName>
        <ecNumber evidence="3">3.4.24.85</ecNumber>
    </recommendedName>
    <alternativeName>
        <fullName evidence="8">Endopeptidase S2P</fullName>
    </alternativeName>
</protein>
<comment type="function">
    <text evidence="9">Zinc metalloprotease that mediates intramembrane proteolysis of proteins such as ATF6, ATF6B, SREBF1/SREBP1 and SREBF2/SREBP2. Catalyzes the second step in the proteolytic activation of the sterol regulatory element-binding proteins (SREBPs) SREBF1/SREBP1 and SREBF2/SREBP2: cleaves SREBPs within the first transmembrane segment, thereby releasing the N-terminal segment with a portion of the transmembrane segment attached. Mature N-terminal SREBP fragments shuttle to the nucleus and activate gene transcription. Also mediates the second step in the proteolytic activation of the cyclic AMP-dependent transcription factor ATF-6 (ATF6 and ATF6B). Involved in intramembrane proteolysis during bone formation. In astrocytes and osteoblasts, upon DNA damage and ER stress, mediates the second step of the regulated intramembrane proteolytic activation of the transcription factor CREB3L1, leading to the inhibition of cell-cycle progression.</text>
</comment>
<dbReference type="PANTHER" id="PTHR13325:SF3">
    <property type="entry name" value="MEMBRANE-BOUND TRANSCRIPTION FACTOR SITE-2 PROTEASE"/>
    <property type="match status" value="1"/>
</dbReference>
<feature type="transmembrane region" description="Helical" evidence="10">
    <location>
        <begin position="457"/>
        <end position="477"/>
    </location>
</feature>
<evidence type="ECO:0000256" key="7">
    <source>
        <dbReference type="ARBA" id="ARBA00023136"/>
    </source>
</evidence>
<accession>A0ABN8NYP0</accession>
<reference evidence="12 13" key="1">
    <citation type="submission" date="2022-05" db="EMBL/GenBank/DDBJ databases">
        <authorList>
            <consortium name="Genoscope - CEA"/>
            <person name="William W."/>
        </authorList>
    </citation>
    <scope>NUCLEOTIDE SEQUENCE [LARGE SCALE GENOMIC DNA]</scope>
</reference>
<feature type="transmembrane region" description="Helical" evidence="10">
    <location>
        <begin position="405"/>
        <end position="423"/>
    </location>
</feature>
<keyword evidence="5 10" id="KW-0812">Transmembrane</keyword>
<feature type="transmembrane region" description="Helical" evidence="10">
    <location>
        <begin position="6"/>
        <end position="24"/>
    </location>
</feature>
<feature type="transmembrane region" description="Helical" evidence="10">
    <location>
        <begin position="190"/>
        <end position="212"/>
    </location>
</feature>
<dbReference type="Proteomes" id="UP001159405">
    <property type="component" value="Unassembled WGS sequence"/>
</dbReference>
<proteinExistence type="predicted"/>
<comment type="catalytic activity">
    <reaction evidence="1">
        <text>Cleaves several transcription factors that are type-2 transmembrane proteins within membrane-spanning domains. Known substrates include sterol regulatory element-binding protein (SREBP) -1, SREBP-2 and forms of the transcriptional activator ATF6. SREBP-2 is cleaved at the site 477-DRSRILL-|-CVLTFLCLSFNPLTSLLQWGGA-505. The residues Asn-Pro, 11 residues distal to the site of cleavage in the membrane-spanning domain, are important for cleavage by S2P endopeptidase. Replacement of either of these residues does not prevent cleavage, but there is no cleavage if both of these residues are replaced.</text>
        <dbReference type="EC" id="3.4.24.85"/>
    </reaction>
</comment>
<evidence type="ECO:0000256" key="2">
    <source>
        <dbReference type="ARBA" id="ARBA00004127"/>
    </source>
</evidence>
<dbReference type="PANTHER" id="PTHR13325">
    <property type="entry name" value="PROTEASE M50 MEMBRANE-BOUND TRANSCRIPTION FACTOR SITE 2 PROTEASE"/>
    <property type="match status" value="1"/>
</dbReference>
<organism evidence="12 13">
    <name type="scientific">Porites lobata</name>
    <dbReference type="NCBI Taxonomy" id="104759"/>
    <lineage>
        <taxon>Eukaryota</taxon>
        <taxon>Metazoa</taxon>
        <taxon>Cnidaria</taxon>
        <taxon>Anthozoa</taxon>
        <taxon>Hexacorallia</taxon>
        <taxon>Scleractinia</taxon>
        <taxon>Fungiina</taxon>
        <taxon>Poritidae</taxon>
        <taxon>Porites</taxon>
    </lineage>
</organism>
<keyword evidence="13" id="KW-1185">Reference proteome</keyword>
<evidence type="ECO:0000256" key="9">
    <source>
        <dbReference type="ARBA" id="ARBA00045828"/>
    </source>
</evidence>
<feature type="transmembrane region" description="Helical" evidence="10">
    <location>
        <begin position="67"/>
        <end position="96"/>
    </location>
</feature>
<keyword evidence="7 10" id="KW-0472">Membrane</keyword>
<evidence type="ECO:0000313" key="13">
    <source>
        <dbReference type="Proteomes" id="UP001159405"/>
    </source>
</evidence>
<dbReference type="InterPro" id="IPR008915">
    <property type="entry name" value="Peptidase_M50"/>
</dbReference>
<dbReference type="Pfam" id="PF02163">
    <property type="entry name" value="Peptidase_M50"/>
    <property type="match status" value="1"/>
</dbReference>
<evidence type="ECO:0000256" key="10">
    <source>
        <dbReference type="SAM" id="Phobius"/>
    </source>
</evidence>
<keyword evidence="6 10" id="KW-1133">Transmembrane helix</keyword>
<comment type="subcellular location">
    <subcellularLocation>
        <location evidence="2">Endomembrane system</location>
        <topology evidence="2">Multi-pass membrane protein</topology>
    </subcellularLocation>
</comment>
<sequence length="480" mass="54079">MSSIVLVVGFWTILFICNALLKNYRKYSRKYKEFLENNGISLSLFQVRWYTTRFNRSFFKFGQFQPYLLHLWFSVGVLVGALLMVASVLILSVTLFKAFAKDVPEQVLTPVMPGVNVPWSQVLYYLLTLTISGVFHEFGHAISAVREQVRVNGFGMFFMAVYPGAFVDLYTEHLTVISPLRQLRIYCAGVWHNAVLVLVGLLILWCLPYILVPVYVTGQGAVVLNVLKESPVYGSIQRGDTVLSLYGCQVYNKQNWNDCISRTLSTPQHGYCTDMLTVTRKNSSQGGFYNGEVYDCCQNSTSSRFCFKYQSLSHLKGYACLPARSTMQSRQLCGIPTDCDGPGDKVCVHPSLDNSSRLLRIIRSKGSDVLYVGDPLLLQYTVGVINYQRRNTLLPMELPNMVEMFLIYLVSLSGALALLNMVPCYSLDGQWALFAFVDHTLTTYIPHEDQRNMLCNVILTLGTLLLAANIMLALWTLGSI</sequence>
<evidence type="ECO:0000313" key="12">
    <source>
        <dbReference type="EMBL" id="CAH3126323.1"/>
    </source>
</evidence>
<dbReference type="PRINTS" id="PR01000">
    <property type="entry name" value="SREBPS2PTASE"/>
</dbReference>
<evidence type="ECO:0000256" key="5">
    <source>
        <dbReference type="ARBA" id="ARBA00022692"/>
    </source>
</evidence>
<name>A0ABN8NYP0_9CNID</name>